<keyword evidence="2" id="KW-1185">Reference proteome</keyword>
<sequence length="180" mass="19742">MELKLKGEDASIDVSQPLTVTMNWTTAADFDLAAAYQTIDGKLGIVYYGELGKLQDFPFMALSGDEGVKEPKGSKEEVLQINRLDGMSTVWLFCWDYNMVQKGQAARFKHSDVILTIVDVFGNSVSVNMDTGQEGNVCCVATIDNSQPEGAKFINYSQVGTLKGLKTLEQLVAVARQFVI</sequence>
<accession>A0A0A6P3P5</accession>
<evidence type="ECO:0000313" key="1">
    <source>
        <dbReference type="EMBL" id="KHD04949.1"/>
    </source>
</evidence>
<gene>
    <name evidence="1" type="ORF">PN36_22425</name>
</gene>
<evidence type="ECO:0000313" key="2">
    <source>
        <dbReference type="Proteomes" id="UP000030428"/>
    </source>
</evidence>
<dbReference type="EMBL" id="JSZA02000105">
    <property type="protein sequence ID" value="KHD04949.1"/>
    <property type="molecule type" value="Genomic_DNA"/>
</dbReference>
<protein>
    <recommendedName>
        <fullName evidence="3">Tellurium resistance protein TerZ</fullName>
    </recommendedName>
</protein>
<comment type="caution">
    <text evidence="1">The sequence shown here is derived from an EMBL/GenBank/DDBJ whole genome shotgun (WGS) entry which is preliminary data.</text>
</comment>
<dbReference type="AlphaFoldDB" id="A0A0A6P3P5"/>
<organism evidence="1 2">
    <name type="scientific">Candidatus Thiomargarita nelsonii</name>
    <dbReference type="NCBI Taxonomy" id="1003181"/>
    <lineage>
        <taxon>Bacteria</taxon>
        <taxon>Pseudomonadati</taxon>
        <taxon>Pseudomonadota</taxon>
        <taxon>Gammaproteobacteria</taxon>
        <taxon>Thiotrichales</taxon>
        <taxon>Thiotrichaceae</taxon>
        <taxon>Thiomargarita</taxon>
    </lineage>
</organism>
<proteinExistence type="predicted"/>
<reference evidence="1 2" key="1">
    <citation type="journal article" date="2016" name="Front. Microbiol.">
        <title>Single-Cell (Meta-)Genomics of a Dimorphic Candidatus Thiomargarita nelsonii Reveals Genomic Plasticity.</title>
        <authorList>
            <person name="Flood B.E."/>
            <person name="Fliss P."/>
            <person name="Jones D.S."/>
            <person name="Dick G.J."/>
            <person name="Jain S."/>
            <person name="Kaster A.K."/>
            <person name="Winkel M."/>
            <person name="Mussmann M."/>
            <person name="Bailey J."/>
        </authorList>
    </citation>
    <scope>NUCLEOTIDE SEQUENCE [LARGE SCALE GENOMIC DNA]</scope>
    <source>
        <strain evidence="1">Hydrate Ridge</strain>
    </source>
</reference>
<evidence type="ECO:0008006" key="3">
    <source>
        <dbReference type="Google" id="ProtNLM"/>
    </source>
</evidence>
<dbReference type="Proteomes" id="UP000030428">
    <property type="component" value="Unassembled WGS sequence"/>
</dbReference>
<name>A0A0A6P3P5_9GAMM</name>